<feature type="region of interest" description="Disordered" evidence="1">
    <location>
        <begin position="125"/>
        <end position="159"/>
    </location>
</feature>
<dbReference type="EMBL" id="LVLJ01002209">
    <property type="protein sequence ID" value="OAE26230.1"/>
    <property type="molecule type" value="Genomic_DNA"/>
</dbReference>
<reference evidence="2" key="1">
    <citation type="submission" date="2016-03" db="EMBL/GenBank/DDBJ databases">
        <title>Mechanisms controlling the formation of the plant cell surface in tip-growing cells are functionally conserved among land plants.</title>
        <authorList>
            <person name="Honkanen S."/>
            <person name="Jones V.A."/>
            <person name="Morieri G."/>
            <person name="Champion C."/>
            <person name="Hetherington A.J."/>
            <person name="Kelly S."/>
            <person name="Saint-Marcoux D."/>
            <person name="Proust H."/>
            <person name="Prescott H."/>
            <person name="Dolan L."/>
        </authorList>
    </citation>
    <scope>NUCLEOTIDE SEQUENCE [LARGE SCALE GENOMIC DNA]</scope>
    <source>
        <tissue evidence="2">Whole gametophyte</tissue>
    </source>
</reference>
<feature type="region of interest" description="Disordered" evidence="1">
    <location>
        <begin position="183"/>
        <end position="202"/>
    </location>
</feature>
<feature type="compositionally biased region" description="Polar residues" evidence="1">
    <location>
        <begin position="191"/>
        <end position="202"/>
    </location>
</feature>
<proteinExistence type="predicted"/>
<protein>
    <submittedName>
        <fullName evidence="2">Uncharacterized protein</fullName>
    </submittedName>
</protein>
<evidence type="ECO:0000256" key="1">
    <source>
        <dbReference type="SAM" id="MobiDB-lite"/>
    </source>
</evidence>
<keyword evidence="3" id="KW-1185">Reference proteome</keyword>
<gene>
    <name evidence="2" type="ORF">AXG93_3786s1090</name>
</gene>
<sequence>MQEWRGDRRLGALRVVALRNTGDGVVGLCGGFIVGYAGNGWRVLGQCCTEKLEGRDGATVCSAEVKALSVDVVFIHVGGCLIGRVGRWRRDQSFGIGFCALQVFANSRQLSDSLPASLSGENTITRGFRMSSPKREQDLQPFAPESSSDFSADSGGNEGFQRQEKAIIQPVSPASFNSMLEDRTREELPSTVGSQTAARTSGNLLEDSMYSLDAEPDFWPSDQVPSSVFEIRGSSSAPNEESASTQPVSPYSLSSMSSPERARERILAKVGSGTAARSTSRILSKVSTGGRIRLERGEASVRFLEESISLNVGKGHISPRWSSNSKQVEGKSMDIFGEISEDDPPGPLSLPVSPPRRVVAMENRRPARTYTEDPVNFHTWDGLKNMTRTAWSSFVSWINRRTLKDIKASIHVLGTYHDAFLYGKVPLTLEFLFGVLSASLYIYSTYQADVKDHWVSGLQQAISCAFLADYVLRLYSYVFPNFFFL</sequence>
<comment type="caution">
    <text evidence="2">The sequence shown here is derived from an EMBL/GenBank/DDBJ whole genome shotgun (WGS) entry which is preliminary data.</text>
</comment>
<organism evidence="2 3">
    <name type="scientific">Marchantia polymorpha subsp. ruderalis</name>
    <dbReference type="NCBI Taxonomy" id="1480154"/>
    <lineage>
        <taxon>Eukaryota</taxon>
        <taxon>Viridiplantae</taxon>
        <taxon>Streptophyta</taxon>
        <taxon>Embryophyta</taxon>
        <taxon>Marchantiophyta</taxon>
        <taxon>Marchantiopsida</taxon>
        <taxon>Marchantiidae</taxon>
        <taxon>Marchantiales</taxon>
        <taxon>Marchantiaceae</taxon>
        <taxon>Marchantia</taxon>
    </lineage>
</organism>
<evidence type="ECO:0000313" key="3">
    <source>
        <dbReference type="Proteomes" id="UP000077202"/>
    </source>
</evidence>
<name>A0A176VZJ6_MARPO</name>
<feature type="compositionally biased region" description="Polar residues" evidence="1">
    <location>
        <begin position="233"/>
        <end position="246"/>
    </location>
</feature>
<evidence type="ECO:0000313" key="2">
    <source>
        <dbReference type="EMBL" id="OAE26230.1"/>
    </source>
</evidence>
<feature type="compositionally biased region" description="Low complexity" evidence="1">
    <location>
        <begin position="247"/>
        <end position="259"/>
    </location>
</feature>
<feature type="region of interest" description="Disordered" evidence="1">
    <location>
        <begin position="232"/>
        <end position="260"/>
    </location>
</feature>
<dbReference type="Proteomes" id="UP000077202">
    <property type="component" value="Unassembled WGS sequence"/>
</dbReference>
<accession>A0A176VZJ6</accession>
<dbReference type="AlphaFoldDB" id="A0A176VZJ6"/>